<proteinExistence type="predicted"/>
<dbReference type="InterPro" id="IPR041591">
    <property type="entry name" value="OCRE"/>
</dbReference>
<dbReference type="AlphaFoldDB" id="A0AAD3CH52"/>
<keyword evidence="2" id="KW-0694">RNA-binding</keyword>
<gene>
    <name evidence="6" type="ORF">CTEN210_02217</name>
</gene>
<keyword evidence="7" id="KW-1185">Reference proteome</keyword>
<accession>A0AAD3CH52</accession>
<feature type="domain" description="G-patch" evidence="5">
    <location>
        <begin position="431"/>
        <end position="457"/>
    </location>
</feature>
<dbReference type="CDD" id="cd16074">
    <property type="entry name" value="OCRE"/>
    <property type="match status" value="1"/>
</dbReference>
<comment type="subcellular location">
    <subcellularLocation>
        <location evidence="1">Nucleus</location>
    </subcellularLocation>
</comment>
<dbReference type="InterPro" id="IPR000467">
    <property type="entry name" value="G_patch_dom"/>
</dbReference>
<evidence type="ECO:0000256" key="1">
    <source>
        <dbReference type="ARBA" id="ARBA00004123"/>
    </source>
</evidence>
<feature type="region of interest" description="Disordered" evidence="4">
    <location>
        <begin position="445"/>
        <end position="477"/>
    </location>
</feature>
<sequence length="477" mass="56077">MERRYGQRGYQNDRGSDRNEDYRASENRFRSERRHHDRELPDDRHRHDSRRDGNHRQNKPRDSRGDPRRDRRDSFDREKVTNGNQSVYCHECDSRLERDGGELYCPRCSRRMGSRDRDDYFHERKRKRSASRDTRRDSRGDRVEDEHDDFIDRKRNRPKFPGPFELYPEDYSLDRNTGYFLEEYTGFFHCPKSKLYYHPKSSQYFSFDVDEDKYMDVESDYGSVKMKFEQVTAPSTDLVDDIVVQALQGTKKPAVVKNKISITIKKQAPKKTKKVSRKQKETGSIQKVKAVTKESQQQKLHNVDIQKWSKVKEVEESSSHSDIVNLKKVGKTKSGLPVCMVCKRKFKDFAQCKKHFQFSELHKFNICKRVKVQDKIYQDRALTRRIMYEDQSQGMGPIINSEDMQNVMAPSLDQARVAETEKIKPEDTLGTSNVGNKLLQKIGWKGGSLGKKPMCDGKDEASRLRQDWDRIEKAAKS</sequence>
<evidence type="ECO:0000313" key="6">
    <source>
        <dbReference type="EMBL" id="GFH45743.1"/>
    </source>
</evidence>
<feature type="compositionally biased region" description="Basic and acidic residues" evidence="4">
    <location>
        <begin position="130"/>
        <end position="153"/>
    </location>
</feature>
<feature type="region of interest" description="Disordered" evidence="4">
    <location>
        <begin position="1"/>
        <end position="84"/>
    </location>
</feature>
<feature type="compositionally biased region" description="Basic and acidic residues" evidence="4">
    <location>
        <begin position="37"/>
        <end position="80"/>
    </location>
</feature>
<dbReference type="PROSITE" id="PS50174">
    <property type="entry name" value="G_PATCH"/>
    <property type="match status" value="1"/>
</dbReference>
<dbReference type="Pfam" id="PF17780">
    <property type="entry name" value="OCRE"/>
    <property type="match status" value="1"/>
</dbReference>
<feature type="compositionally biased region" description="Basic and acidic residues" evidence="4">
    <location>
        <begin position="453"/>
        <end position="477"/>
    </location>
</feature>
<evidence type="ECO:0000256" key="4">
    <source>
        <dbReference type="SAM" id="MobiDB-lite"/>
    </source>
</evidence>
<dbReference type="GO" id="GO:0003723">
    <property type="term" value="F:RNA binding"/>
    <property type="evidence" value="ECO:0007669"/>
    <property type="project" value="UniProtKB-KW"/>
</dbReference>
<feature type="region of interest" description="Disordered" evidence="4">
    <location>
        <begin position="113"/>
        <end position="156"/>
    </location>
</feature>
<comment type="caution">
    <text evidence="6">The sequence shown here is derived from an EMBL/GenBank/DDBJ whole genome shotgun (WGS) entry which is preliminary data.</text>
</comment>
<evidence type="ECO:0000259" key="5">
    <source>
        <dbReference type="PROSITE" id="PS50174"/>
    </source>
</evidence>
<dbReference type="GO" id="GO:0000398">
    <property type="term" value="P:mRNA splicing, via spliceosome"/>
    <property type="evidence" value="ECO:0007669"/>
    <property type="project" value="TreeGrafter"/>
</dbReference>
<name>A0AAD3CH52_9STRA</name>
<dbReference type="PANTHER" id="PTHR13948">
    <property type="entry name" value="RNA-BINDING PROTEIN"/>
    <property type="match status" value="1"/>
</dbReference>
<organism evidence="6 7">
    <name type="scientific">Chaetoceros tenuissimus</name>
    <dbReference type="NCBI Taxonomy" id="426638"/>
    <lineage>
        <taxon>Eukaryota</taxon>
        <taxon>Sar</taxon>
        <taxon>Stramenopiles</taxon>
        <taxon>Ochrophyta</taxon>
        <taxon>Bacillariophyta</taxon>
        <taxon>Coscinodiscophyceae</taxon>
        <taxon>Chaetocerotophycidae</taxon>
        <taxon>Chaetocerotales</taxon>
        <taxon>Chaetocerotaceae</taxon>
        <taxon>Chaetoceros</taxon>
    </lineage>
</organism>
<feature type="compositionally biased region" description="Basic and acidic residues" evidence="4">
    <location>
        <begin position="113"/>
        <end position="122"/>
    </location>
</feature>
<protein>
    <recommendedName>
        <fullName evidence="5">G-patch domain-containing protein</fullName>
    </recommendedName>
</protein>
<reference evidence="6 7" key="1">
    <citation type="journal article" date="2021" name="Sci. Rep.">
        <title>The genome of the diatom Chaetoceros tenuissimus carries an ancient integrated fragment of an extant virus.</title>
        <authorList>
            <person name="Hongo Y."/>
            <person name="Kimura K."/>
            <person name="Takaki Y."/>
            <person name="Yoshida Y."/>
            <person name="Baba S."/>
            <person name="Kobayashi G."/>
            <person name="Nagasaki K."/>
            <person name="Hano T."/>
            <person name="Tomaru Y."/>
        </authorList>
    </citation>
    <scope>NUCLEOTIDE SEQUENCE [LARGE SCALE GENOMIC DNA]</scope>
    <source>
        <strain evidence="6 7">NIES-3715</strain>
    </source>
</reference>
<keyword evidence="3" id="KW-0539">Nucleus</keyword>
<evidence type="ECO:0000256" key="3">
    <source>
        <dbReference type="ARBA" id="ARBA00023242"/>
    </source>
</evidence>
<dbReference type="PANTHER" id="PTHR13948:SF3">
    <property type="entry name" value="FI21118P1"/>
    <property type="match status" value="1"/>
</dbReference>
<evidence type="ECO:0000256" key="2">
    <source>
        <dbReference type="ARBA" id="ARBA00022884"/>
    </source>
</evidence>
<dbReference type="EMBL" id="BLLK01000022">
    <property type="protein sequence ID" value="GFH45743.1"/>
    <property type="molecule type" value="Genomic_DNA"/>
</dbReference>
<evidence type="ECO:0000313" key="7">
    <source>
        <dbReference type="Proteomes" id="UP001054902"/>
    </source>
</evidence>
<dbReference type="GO" id="GO:0005634">
    <property type="term" value="C:nucleus"/>
    <property type="evidence" value="ECO:0007669"/>
    <property type="project" value="UniProtKB-SubCell"/>
</dbReference>
<dbReference type="Proteomes" id="UP001054902">
    <property type="component" value="Unassembled WGS sequence"/>
</dbReference>
<feature type="compositionally biased region" description="Basic and acidic residues" evidence="4">
    <location>
        <begin position="14"/>
        <end position="30"/>
    </location>
</feature>